<dbReference type="Proteomes" id="UP001516023">
    <property type="component" value="Unassembled WGS sequence"/>
</dbReference>
<sequence>MVALDDVSGKVKGMGTCTKSLVKAVFGQICDASYGKDSCLDGLVCMDLKGRLLNGKGNGVCGRVTTPAINYSGSTWYVDYNLGPQGQGQCVRDCPLGKFNNCGGNAENYDELYTSWQECCKEKLWWVNTSECVPDWPVVD</sequence>
<reference evidence="1 2" key="1">
    <citation type="journal article" date="2020" name="G3 (Bethesda)">
        <title>Improved Reference Genome for Cyclotella cryptica CCMP332, a Model for Cell Wall Morphogenesis, Salinity Adaptation, and Lipid Production in Diatoms (Bacillariophyta).</title>
        <authorList>
            <person name="Roberts W.R."/>
            <person name="Downey K.M."/>
            <person name="Ruck E.C."/>
            <person name="Traller J.C."/>
            <person name="Alverson A.J."/>
        </authorList>
    </citation>
    <scope>NUCLEOTIDE SEQUENCE [LARGE SCALE GENOMIC DNA]</scope>
    <source>
        <strain evidence="1 2">CCMP332</strain>
    </source>
</reference>
<accession>A0ABD3QWQ3</accession>
<protein>
    <submittedName>
        <fullName evidence="1">Uncharacterized protein</fullName>
    </submittedName>
</protein>
<dbReference type="AlphaFoldDB" id="A0ABD3QWQ3"/>
<organism evidence="1 2">
    <name type="scientific">Cyclotella cryptica</name>
    <dbReference type="NCBI Taxonomy" id="29204"/>
    <lineage>
        <taxon>Eukaryota</taxon>
        <taxon>Sar</taxon>
        <taxon>Stramenopiles</taxon>
        <taxon>Ochrophyta</taxon>
        <taxon>Bacillariophyta</taxon>
        <taxon>Coscinodiscophyceae</taxon>
        <taxon>Thalassiosirophycidae</taxon>
        <taxon>Stephanodiscales</taxon>
        <taxon>Stephanodiscaceae</taxon>
        <taxon>Cyclotella</taxon>
    </lineage>
</organism>
<comment type="caution">
    <text evidence="1">The sequence shown here is derived from an EMBL/GenBank/DDBJ whole genome shotgun (WGS) entry which is preliminary data.</text>
</comment>
<name>A0ABD3QWQ3_9STRA</name>
<evidence type="ECO:0000313" key="1">
    <source>
        <dbReference type="EMBL" id="KAL3804873.1"/>
    </source>
</evidence>
<proteinExistence type="predicted"/>
<gene>
    <name evidence="1" type="ORF">HJC23_006645</name>
</gene>
<evidence type="ECO:0000313" key="2">
    <source>
        <dbReference type="Proteomes" id="UP001516023"/>
    </source>
</evidence>
<keyword evidence="2" id="KW-1185">Reference proteome</keyword>
<dbReference type="EMBL" id="JABMIG020000005">
    <property type="protein sequence ID" value="KAL3804873.1"/>
    <property type="molecule type" value="Genomic_DNA"/>
</dbReference>